<keyword evidence="3" id="KW-1185">Reference proteome</keyword>
<evidence type="ECO:0000313" key="3">
    <source>
        <dbReference type="Proteomes" id="UP000003022"/>
    </source>
</evidence>
<evidence type="ECO:0000313" key="2">
    <source>
        <dbReference type="EMBL" id="EGG45011.1"/>
    </source>
</evidence>
<name>F3NMH5_9ACTN</name>
<dbReference type="Proteomes" id="UP000003022">
    <property type="component" value="Unassembled WGS sequence"/>
</dbReference>
<proteinExistence type="predicted"/>
<dbReference type="EMBL" id="AEYX01000041">
    <property type="protein sequence ID" value="EGG45011.1"/>
    <property type="molecule type" value="Genomic_DNA"/>
</dbReference>
<reference evidence="2 3" key="1">
    <citation type="journal article" date="2011" name="J. Bacteriol.">
        <title>Draft genome sequence of the marine bacterium Streptomyces griseoaurantiacus M045, which produces novel manumycin-type antibiotics with a pABA core component.</title>
        <authorList>
            <person name="Li F."/>
            <person name="Jiang P."/>
            <person name="Zheng H."/>
            <person name="Wang S."/>
            <person name="Zhao G."/>
            <person name="Qin S."/>
            <person name="Liu Z."/>
        </authorList>
    </citation>
    <scope>NUCLEOTIDE SEQUENCE [LARGE SCALE GENOMIC DNA]</scope>
    <source>
        <strain evidence="2 3">M045</strain>
    </source>
</reference>
<dbReference type="AlphaFoldDB" id="F3NMH5"/>
<organism evidence="2 3">
    <name type="scientific">Streptomyces griseoaurantiacus M045</name>
    <dbReference type="NCBI Taxonomy" id="996637"/>
    <lineage>
        <taxon>Bacteria</taxon>
        <taxon>Bacillati</taxon>
        <taxon>Actinomycetota</taxon>
        <taxon>Actinomycetes</taxon>
        <taxon>Kitasatosporales</taxon>
        <taxon>Streptomycetaceae</taxon>
        <taxon>Streptomyces</taxon>
        <taxon>Streptomyces aurantiacus group</taxon>
    </lineage>
</organism>
<protein>
    <submittedName>
        <fullName evidence="2">Uncharacterized protein</fullName>
    </submittedName>
</protein>
<evidence type="ECO:0000256" key="1">
    <source>
        <dbReference type="SAM" id="MobiDB-lite"/>
    </source>
</evidence>
<gene>
    <name evidence="2" type="ORF">SGM_4339</name>
</gene>
<feature type="compositionally biased region" description="Low complexity" evidence="1">
    <location>
        <begin position="1"/>
        <end position="15"/>
    </location>
</feature>
<sequence length="43" mass="4733">MKSAYAREAAAANRTTVRRPSRGMPATGGRGPRAYLPERTFRP</sequence>
<dbReference type="STRING" id="996637.SGM_4339"/>
<accession>F3NMH5</accession>
<feature type="region of interest" description="Disordered" evidence="1">
    <location>
        <begin position="1"/>
        <end position="43"/>
    </location>
</feature>
<comment type="caution">
    <text evidence="2">The sequence shown here is derived from an EMBL/GenBank/DDBJ whole genome shotgun (WGS) entry which is preliminary data.</text>
</comment>